<dbReference type="InterPro" id="IPR026374">
    <property type="entry name" value="Cyano_PEP"/>
</dbReference>
<dbReference type="NCBIfam" id="TIGR04155">
    <property type="entry name" value="cyano_PEP"/>
    <property type="match status" value="1"/>
</dbReference>
<keyword evidence="2" id="KW-1185">Reference proteome</keyword>
<dbReference type="RefSeq" id="WP_009547523.1">
    <property type="nucleotide sequence ID" value="NC_010547.1"/>
</dbReference>
<name>B1X2X8_CROS5</name>
<reference evidence="1 2" key="1">
    <citation type="journal article" date="2008" name="Proc. Natl. Acad. Sci. U.S.A.">
        <title>The genome of Cyanothece 51142, a unicellular diazotrophic cyanobacterium important in the marine nitrogen cycle.</title>
        <authorList>
            <person name="Welsh E.A."/>
            <person name="Liberton M."/>
            <person name="Stoeckel J."/>
            <person name="Loh T."/>
            <person name="Elvitigala T."/>
            <person name="Wang C."/>
            <person name="Wollam A."/>
            <person name="Fulton R.S."/>
            <person name="Clifton S.W."/>
            <person name="Jacobs J.M."/>
            <person name="Aurora R."/>
            <person name="Ghosh B.K."/>
            <person name="Sherman L.A."/>
            <person name="Smith R.D."/>
            <person name="Wilson R.K."/>
            <person name="Pakrasi H.B."/>
        </authorList>
    </citation>
    <scope>NUCLEOTIDE SEQUENCE [LARGE SCALE GENOMIC DNA]</scope>
    <source>
        <strain evidence="2">ATCC 51142 / BH68</strain>
    </source>
</reference>
<dbReference type="SUPFAM" id="SSF63825">
    <property type="entry name" value="YWTD domain"/>
    <property type="match status" value="1"/>
</dbReference>
<dbReference type="PANTHER" id="PTHR46513">
    <property type="entry name" value="VITELLOGENIN RECEPTOR-LIKE PROTEIN-RELATED-RELATED"/>
    <property type="match status" value="1"/>
</dbReference>
<dbReference type="EMBL" id="CP000807">
    <property type="protein sequence ID" value="ACB54489.1"/>
    <property type="molecule type" value="Genomic_DNA"/>
</dbReference>
<dbReference type="InterPro" id="IPR000033">
    <property type="entry name" value="LDLR_classB_rpt"/>
</dbReference>
<evidence type="ECO:0008006" key="3">
    <source>
        <dbReference type="Google" id="ProtNLM"/>
    </source>
</evidence>
<protein>
    <recommendedName>
        <fullName evidence="3">DUF5050 domain-containing protein</fullName>
    </recommendedName>
</protein>
<dbReference type="InterPro" id="IPR011042">
    <property type="entry name" value="6-blade_b-propeller_TolB-like"/>
</dbReference>
<dbReference type="AlphaFoldDB" id="B1X2X8"/>
<gene>
    <name evidence="1" type="ordered locus">cce_5143</name>
</gene>
<proteinExistence type="predicted"/>
<dbReference type="InterPro" id="IPR050778">
    <property type="entry name" value="Cueball_EGF_LRP_Nidogen"/>
</dbReference>
<dbReference type="HOGENOM" id="CLU_810666_0_0_3"/>
<evidence type="ECO:0000313" key="2">
    <source>
        <dbReference type="Proteomes" id="UP000001203"/>
    </source>
</evidence>
<evidence type="ECO:0000313" key="1">
    <source>
        <dbReference type="EMBL" id="ACB54489.1"/>
    </source>
</evidence>
<dbReference type="Gene3D" id="2.120.10.30">
    <property type="entry name" value="TolB, C-terminal domain"/>
    <property type="match status" value="2"/>
</dbReference>
<dbReference type="Proteomes" id="UP000001203">
    <property type="component" value="Chromosome linear"/>
</dbReference>
<sequence length="342" mass="36650">MKQYLLPLVLGTIIASIGHAPSSASQLVWTDTEEDALYRSNLDGSSVTKILDLTTIEGEFRDYDPFGITTDGNKLFWTDRTLEAIFTSNLDGTNAAELIDFNAAFGNSDYRAREITTDGHQLFWVDHSQDSVYRANLDGTNAIQLIDLEATFGNTGSTSGYTPLGITNNGSQIFWTDAITDSIYQANLDGTGATQLISLDSALGDAIYVPRSITTDGNSLFWTDSFFSNEDIYSASIDGTGVTKITELGPSVNPTGITTNGSKLFWLAAVGQTVNIANLDGTGISTIVDLEAEFGMANYSPQAITIIPDTNVVPEPLTILGAGTAVAFGTGFKRKLAKTKKK</sequence>
<dbReference type="SUPFAM" id="SSF63829">
    <property type="entry name" value="Calcium-dependent phosphotriesterase"/>
    <property type="match status" value="1"/>
</dbReference>
<dbReference type="KEGG" id="cyt:cce_5143"/>
<dbReference type="STRING" id="43989.cce_5143"/>
<accession>B1X2X8</accession>
<dbReference type="SMART" id="SM00135">
    <property type="entry name" value="LY"/>
    <property type="match status" value="6"/>
</dbReference>
<dbReference type="eggNOG" id="COG2133">
    <property type="taxonomic scope" value="Bacteria"/>
</dbReference>
<organism evidence="1 2">
    <name type="scientific">Crocosphaera subtropica (strain ATCC 51142 / BH68)</name>
    <name type="common">Cyanothece sp. (strain ATCC 51142)</name>
    <dbReference type="NCBI Taxonomy" id="43989"/>
    <lineage>
        <taxon>Bacteria</taxon>
        <taxon>Bacillati</taxon>
        <taxon>Cyanobacteriota</taxon>
        <taxon>Cyanophyceae</taxon>
        <taxon>Oscillatoriophycideae</taxon>
        <taxon>Chroococcales</taxon>
        <taxon>Aphanothecaceae</taxon>
        <taxon>Crocosphaera</taxon>
        <taxon>Crocosphaera subtropica</taxon>
    </lineage>
</organism>